<organism evidence="1 2">
    <name type="scientific">Ricinus communis</name>
    <name type="common">Castor bean</name>
    <dbReference type="NCBI Taxonomy" id="3988"/>
    <lineage>
        <taxon>Eukaryota</taxon>
        <taxon>Viridiplantae</taxon>
        <taxon>Streptophyta</taxon>
        <taxon>Embryophyta</taxon>
        <taxon>Tracheophyta</taxon>
        <taxon>Spermatophyta</taxon>
        <taxon>Magnoliopsida</taxon>
        <taxon>eudicotyledons</taxon>
        <taxon>Gunneridae</taxon>
        <taxon>Pentapetalae</taxon>
        <taxon>rosids</taxon>
        <taxon>fabids</taxon>
        <taxon>Malpighiales</taxon>
        <taxon>Euphorbiaceae</taxon>
        <taxon>Acalyphoideae</taxon>
        <taxon>Acalypheae</taxon>
        <taxon>Ricinus</taxon>
    </lineage>
</organism>
<feature type="non-terminal residue" evidence="1">
    <location>
        <position position="66"/>
    </location>
</feature>
<dbReference type="AlphaFoldDB" id="B9TB63"/>
<dbReference type="Proteomes" id="UP000008311">
    <property type="component" value="Unassembled WGS sequence"/>
</dbReference>
<reference evidence="2" key="1">
    <citation type="journal article" date="2010" name="Nat. Biotechnol.">
        <title>Draft genome sequence of the oilseed species Ricinus communis.</title>
        <authorList>
            <person name="Chan A.P."/>
            <person name="Crabtree J."/>
            <person name="Zhao Q."/>
            <person name="Lorenzi H."/>
            <person name="Orvis J."/>
            <person name="Puiu D."/>
            <person name="Melake-Berhan A."/>
            <person name="Jones K.M."/>
            <person name="Redman J."/>
            <person name="Chen G."/>
            <person name="Cahoon E.B."/>
            <person name="Gedil M."/>
            <person name="Stanke M."/>
            <person name="Haas B.J."/>
            <person name="Wortman J.R."/>
            <person name="Fraser-Liggett C.M."/>
            <person name="Ravel J."/>
            <person name="Rabinowicz P.D."/>
        </authorList>
    </citation>
    <scope>NUCLEOTIDE SEQUENCE [LARGE SCALE GENOMIC DNA]</scope>
    <source>
        <strain evidence="2">cv. Hale</strain>
    </source>
</reference>
<accession>B9TB63</accession>
<keyword evidence="2" id="KW-1185">Reference proteome</keyword>
<sequence length="66" mass="7231">MALASAQLPGTWELLVLNAGIASMHTAVTRFNTVVLLDRTNIGPSRKMLPKGHCRYDSKDVALKHD</sequence>
<dbReference type="InParanoid" id="B9TB63"/>
<name>B9TB63_RICCO</name>
<dbReference type="STRING" id="3988.B9TB63"/>
<protein>
    <submittedName>
        <fullName evidence="1">Uncharacterized protein</fullName>
    </submittedName>
</protein>
<proteinExistence type="predicted"/>
<evidence type="ECO:0000313" key="2">
    <source>
        <dbReference type="Proteomes" id="UP000008311"/>
    </source>
</evidence>
<gene>
    <name evidence="1" type="ORF">RCOM_0351610</name>
</gene>
<dbReference type="EMBL" id="EQ976233">
    <property type="protein sequence ID" value="EEF26901.1"/>
    <property type="molecule type" value="Genomic_DNA"/>
</dbReference>
<evidence type="ECO:0000313" key="1">
    <source>
        <dbReference type="EMBL" id="EEF26901.1"/>
    </source>
</evidence>